<evidence type="ECO:0000313" key="3">
    <source>
        <dbReference type="EnsemblPlants" id="PGSC0003DMT400089134"/>
    </source>
</evidence>
<dbReference type="Proteomes" id="UP000011115">
    <property type="component" value="Unassembled WGS sequence"/>
</dbReference>
<protein>
    <recommendedName>
        <fullName evidence="2">Putative plant transposon protein domain-containing protein</fullName>
    </recommendedName>
</protein>
<dbReference type="PaxDb" id="4113-PGSC0003DMT400089134"/>
<sequence length="273" mass="31406">MVMVLPNFPVCQALKEKMQSAIEKSIRRTIPRCSSISPKITELEVVEGQSKNAMELIKGRIAEWIDMVRTNIDMTPQKRVRGITINEGGSNLPKRRRQELPLGDKGKGKRPISDRVTADSQADLSEPQDDQPLQSRLDEIRPPIIPPPRLLNRLKGDELRTIMEEKLLSTEGLDVKYFDVRDTLHFYLFEKFTRPRGPYIPSWVWEFYTAYGNLVPKRKKKASEFRPVKWLMARGKEVECNSEYINNVFGRALHSTRPYDGLPVAQSLDELKG</sequence>
<dbReference type="AlphaFoldDB" id="M1DHI4"/>
<name>M1DHI4_SOLTU</name>
<reference evidence="3" key="2">
    <citation type="submission" date="2015-06" db="UniProtKB">
        <authorList>
            <consortium name="EnsemblPlants"/>
        </authorList>
    </citation>
    <scope>IDENTIFICATION</scope>
    <source>
        <strain evidence="3">DM1-3 516 R44</strain>
    </source>
</reference>
<dbReference type="Gramene" id="PGSC0003DMT400089134">
    <property type="protein sequence ID" value="PGSC0003DMT400089134"/>
    <property type="gene ID" value="PGSC0003DMG400038705"/>
</dbReference>
<dbReference type="Pfam" id="PF20167">
    <property type="entry name" value="Transposase_32"/>
    <property type="match status" value="1"/>
</dbReference>
<dbReference type="HOGENOM" id="CLU_029307_1_3_1"/>
<dbReference type="InParanoid" id="M1DHI4"/>
<accession>M1DHI4</accession>
<dbReference type="PANTHER" id="PTHR33180:SF31">
    <property type="entry name" value="POLYPROTEIN PROTEIN"/>
    <property type="match status" value="1"/>
</dbReference>
<feature type="compositionally biased region" description="Basic and acidic residues" evidence="1">
    <location>
        <begin position="98"/>
        <end position="117"/>
    </location>
</feature>
<evidence type="ECO:0000256" key="1">
    <source>
        <dbReference type="SAM" id="MobiDB-lite"/>
    </source>
</evidence>
<proteinExistence type="predicted"/>
<dbReference type="EnsemblPlants" id="PGSC0003DMT400089134">
    <property type="protein sequence ID" value="PGSC0003DMT400089134"/>
    <property type="gene ID" value="PGSC0003DMG400038705"/>
</dbReference>
<reference evidence="4" key="1">
    <citation type="journal article" date="2011" name="Nature">
        <title>Genome sequence and analysis of the tuber crop potato.</title>
        <authorList>
            <consortium name="The Potato Genome Sequencing Consortium"/>
        </authorList>
    </citation>
    <scope>NUCLEOTIDE SEQUENCE [LARGE SCALE GENOMIC DNA]</scope>
    <source>
        <strain evidence="4">cv. DM1-3 516 R44</strain>
    </source>
</reference>
<dbReference type="InterPro" id="IPR046796">
    <property type="entry name" value="Transposase_32_dom"/>
</dbReference>
<keyword evidence="4" id="KW-1185">Reference proteome</keyword>
<feature type="domain" description="Putative plant transposon protein" evidence="2">
    <location>
        <begin position="189"/>
        <end position="271"/>
    </location>
</feature>
<organism evidence="3 4">
    <name type="scientific">Solanum tuberosum</name>
    <name type="common">Potato</name>
    <dbReference type="NCBI Taxonomy" id="4113"/>
    <lineage>
        <taxon>Eukaryota</taxon>
        <taxon>Viridiplantae</taxon>
        <taxon>Streptophyta</taxon>
        <taxon>Embryophyta</taxon>
        <taxon>Tracheophyta</taxon>
        <taxon>Spermatophyta</taxon>
        <taxon>Magnoliopsida</taxon>
        <taxon>eudicotyledons</taxon>
        <taxon>Gunneridae</taxon>
        <taxon>Pentapetalae</taxon>
        <taxon>asterids</taxon>
        <taxon>lamiids</taxon>
        <taxon>Solanales</taxon>
        <taxon>Solanaceae</taxon>
        <taxon>Solanoideae</taxon>
        <taxon>Solaneae</taxon>
        <taxon>Solanum</taxon>
    </lineage>
</organism>
<evidence type="ECO:0000313" key="4">
    <source>
        <dbReference type="Proteomes" id="UP000011115"/>
    </source>
</evidence>
<evidence type="ECO:0000259" key="2">
    <source>
        <dbReference type="Pfam" id="PF20167"/>
    </source>
</evidence>
<dbReference type="PANTHER" id="PTHR33180">
    <property type="entry name" value="PHOTOSYSTEM II CP43 REACTION CENTER PROTEIN"/>
    <property type="match status" value="1"/>
</dbReference>
<feature type="region of interest" description="Disordered" evidence="1">
    <location>
        <begin position="80"/>
        <end position="143"/>
    </location>
</feature>